<dbReference type="RefSeq" id="WP_151997592.1">
    <property type="nucleotide sequence ID" value="NZ_CP136051.1"/>
</dbReference>
<keyword evidence="2 6" id="KW-0699">rRNA-binding</keyword>
<reference evidence="8 9" key="1">
    <citation type="journal article" date="2023" name="Microbiol. Resour. Announc.">
        <title>Complete Genome Sequence of Imperialibacter roseus strain P4T.</title>
        <authorList>
            <person name="Tizabi D.R."/>
            <person name="Bachvaroff T."/>
            <person name="Hill R.T."/>
        </authorList>
    </citation>
    <scope>NUCLEOTIDE SEQUENCE [LARGE SCALE GENOMIC DNA]</scope>
    <source>
        <strain evidence="8 9">P4T</strain>
    </source>
</reference>
<dbReference type="EMBL" id="CP136051">
    <property type="protein sequence ID" value="WOK06637.1"/>
    <property type="molecule type" value="Genomic_DNA"/>
</dbReference>
<evidence type="ECO:0000256" key="4">
    <source>
        <dbReference type="ARBA" id="ARBA00022980"/>
    </source>
</evidence>
<keyword evidence="3 6" id="KW-0694">RNA-binding</keyword>
<evidence type="ECO:0000256" key="2">
    <source>
        <dbReference type="ARBA" id="ARBA00022730"/>
    </source>
</evidence>
<evidence type="ECO:0000256" key="7">
    <source>
        <dbReference type="RuleBase" id="RU000562"/>
    </source>
</evidence>
<evidence type="ECO:0000256" key="1">
    <source>
        <dbReference type="ARBA" id="ARBA00008563"/>
    </source>
</evidence>
<comment type="function">
    <text evidence="6 7">This protein binds to 23S rRNA in the presence of protein L20.</text>
</comment>
<accession>A0ABZ0ISQ9</accession>
<dbReference type="PANTHER" id="PTHR21349">
    <property type="entry name" value="50S RIBOSOMAL PROTEIN L21"/>
    <property type="match status" value="1"/>
</dbReference>
<dbReference type="GO" id="GO:0005840">
    <property type="term" value="C:ribosome"/>
    <property type="evidence" value="ECO:0007669"/>
    <property type="project" value="UniProtKB-KW"/>
</dbReference>
<keyword evidence="9" id="KW-1185">Reference proteome</keyword>
<evidence type="ECO:0000313" key="8">
    <source>
        <dbReference type="EMBL" id="WOK06637.1"/>
    </source>
</evidence>
<gene>
    <name evidence="6 8" type="primary">rplU</name>
    <name evidence="8" type="ORF">RT717_26545</name>
</gene>
<dbReference type="Proteomes" id="UP001302349">
    <property type="component" value="Chromosome"/>
</dbReference>
<keyword evidence="4 6" id="KW-0689">Ribosomal protein</keyword>
<evidence type="ECO:0000256" key="5">
    <source>
        <dbReference type="ARBA" id="ARBA00023274"/>
    </source>
</evidence>
<dbReference type="InterPro" id="IPR028909">
    <property type="entry name" value="bL21-like"/>
</dbReference>
<dbReference type="Pfam" id="PF00829">
    <property type="entry name" value="Ribosomal_L21p"/>
    <property type="match status" value="1"/>
</dbReference>
<comment type="subunit">
    <text evidence="6">Part of the 50S ribosomal subunit. Contacts protein L20.</text>
</comment>
<dbReference type="HAMAP" id="MF_01363">
    <property type="entry name" value="Ribosomal_bL21"/>
    <property type="match status" value="1"/>
</dbReference>
<dbReference type="PROSITE" id="PS01169">
    <property type="entry name" value="RIBOSOMAL_L21"/>
    <property type="match status" value="1"/>
</dbReference>
<evidence type="ECO:0000256" key="3">
    <source>
        <dbReference type="ARBA" id="ARBA00022884"/>
    </source>
</evidence>
<dbReference type="NCBIfam" id="TIGR00061">
    <property type="entry name" value="L21"/>
    <property type="match status" value="1"/>
</dbReference>
<protein>
    <recommendedName>
        <fullName evidence="6">Large ribosomal subunit protein bL21</fullName>
    </recommendedName>
</protein>
<name>A0ABZ0ISQ9_9BACT</name>
<sequence>MYAIVDIAGKQFKVTKDQFVYAPKMAGEEGASVEFENVLLVDNDGKVAVGTPTVKGVKVSGKILGHVKGDKVIVFKKKRRKSYKKKNGHRQQFTKVLIENIK</sequence>
<dbReference type="PANTHER" id="PTHR21349:SF0">
    <property type="entry name" value="LARGE RIBOSOMAL SUBUNIT PROTEIN BL21M"/>
    <property type="match status" value="1"/>
</dbReference>
<dbReference type="InterPro" id="IPR001787">
    <property type="entry name" value="Ribosomal_bL21"/>
</dbReference>
<keyword evidence="5 6" id="KW-0687">Ribonucleoprotein</keyword>
<evidence type="ECO:0000313" key="9">
    <source>
        <dbReference type="Proteomes" id="UP001302349"/>
    </source>
</evidence>
<dbReference type="InterPro" id="IPR036164">
    <property type="entry name" value="bL21-like_sf"/>
</dbReference>
<organism evidence="8 9">
    <name type="scientific">Imperialibacter roseus</name>
    <dbReference type="NCBI Taxonomy" id="1324217"/>
    <lineage>
        <taxon>Bacteria</taxon>
        <taxon>Pseudomonadati</taxon>
        <taxon>Bacteroidota</taxon>
        <taxon>Cytophagia</taxon>
        <taxon>Cytophagales</taxon>
        <taxon>Flammeovirgaceae</taxon>
        <taxon>Imperialibacter</taxon>
    </lineage>
</organism>
<proteinExistence type="inferred from homology"/>
<dbReference type="InterPro" id="IPR018258">
    <property type="entry name" value="Ribosomal_bL21_CS"/>
</dbReference>
<comment type="similarity">
    <text evidence="1 6 7">Belongs to the bacterial ribosomal protein bL21 family.</text>
</comment>
<dbReference type="SUPFAM" id="SSF141091">
    <property type="entry name" value="L21p-like"/>
    <property type="match status" value="1"/>
</dbReference>
<evidence type="ECO:0000256" key="6">
    <source>
        <dbReference type="HAMAP-Rule" id="MF_01363"/>
    </source>
</evidence>